<keyword evidence="3" id="KW-0217">Developmental protein</keyword>
<evidence type="ECO:0000256" key="2">
    <source>
        <dbReference type="ARBA" id="ARBA00004496"/>
    </source>
</evidence>
<organism evidence="15 16">
    <name type="scientific">Caenorhabditis briggsae</name>
    <dbReference type="NCBI Taxonomy" id="6238"/>
    <lineage>
        <taxon>Eukaryota</taxon>
        <taxon>Metazoa</taxon>
        <taxon>Ecdysozoa</taxon>
        <taxon>Nematoda</taxon>
        <taxon>Chromadorea</taxon>
        <taxon>Rhabditida</taxon>
        <taxon>Rhabditina</taxon>
        <taxon>Rhabditomorpha</taxon>
        <taxon>Rhabditoidea</taxon>
        <taxon>Rhabditidae</taxon>
        <taxon>Peloderinae</taxon>
        <taxon>Caenorhabditis</taxon>
    </lineage>
</organism>
<evidence type="ECO:0000256" key="8">
    <source>
        <dbReference type="ARBA" id="ARBA00023125"/>
    </source>
</evidence>
<dbReference type="EMBL" id="CP092620">
    <property type="protein sequence ID" value="UMM14040.1"/>
    <property type="molecule type" value="Genomic_DNA"/>
</dbReference>
<dbReference type="SUPFAM" id="SSF46785">
    <property type="entry name" value="Winged helix' DNA-binding domain"/>
    <property type="match status" value="2"/>
</dbReference>
<dbReference type="GO" id="GO:0005634">
    <property type="term" value="C:nucleus"/>
    <property type="evidence" value="ECO:0007669"/>
    <property type="project" value="UniProtKB-SubCell"/>
</dbReference>
<evidence type="ECO:0000256" key="9">
    <source>
        <dbReference type="ARBA" id="ARBA00023163"/>
    </source>
</evidence>
<evidence type="ECO:0000256" key="6">
    <source>
        <dbReference type="ARBA" id="ARBA00022604"/>
    </source>
</evidence>
<dbReference type="AlphaFoldDB" id="A0AAE9E4C5"/>
<feature type="compositionally biased region" description="Polar residues" evidence="13">
    <location>
        <begin position="863"/>
        <end position="876"/>
    </location>
</feature>
<feature type="compositionally biased region" description="Basic residues" evidence="13">
    <location>
        <begin position="355"/>
        <end position="374"/>
    </location>
</feature>
<evidence type="ECO:0000256" key="4">
    <source>
        <dbReference type="ARBA" id="ARBA00022490"/>
    </source>
</evidence>
<feature type="region of interest" description="Disordered" evidence="13">
    <location>
        <begin position="857"/>
        <end position="876"/>
    </location>
</feature>
<evidence type="ECO:0000256" key="12">
    <source>
        <dbReference type="PROSITE-ProRule" id="PRU00089"/>
    </source>
</evidence>
<dbReference type="PANTHER" id="PTHR45767:SF2">
    <property type="entry name" value="FORKHEAD BOX PROTEIN O"/>
    <property type="match status" value="1"/>
</dbReference>
<gene>
    <name evidence="15" type="ORF">L5515_002025</name>
</gene>
<keyword evidence="7" id="KW-0805">Transcription regulation</keyword>
<keyword evidence="16" id="KW-1185">Reference proteome</keyword>
<comment type="subcellular location">
    <subcellularLocation>
        <location evidence="2">Cytoplasm</location>
    </subcellularLocation>
    <subcellularLocation>
        <location evidence="1 12">Nucleus</location>
    </subcellularLocation>
</comment>
<evidence type="ECO:0000256" key="13">
    <source>
        <dbReference type="SAM" id="MobiDB-lite"/>
    </source>
</evidence>
<dbReference type="InterPro" id="IPR036390">
    <property type="entry name" value="WH_DNA-bd_sf"/>
</dbReference>
<accession>A0AAE9E4C5</accession>
<evidence type="ECO:0000256" key="5">
    <source>
        <dbReference type="ARBA" id="ARBA00022553"/>
    </source>
</evidence>
<feature type="region of interest" description="Disordered" evidence="13">
    <location>
        <begin position="391"/>
        <end position="416"/>
    </location>
</feature>
<keyword evidence="9" id="KW-0804">Transcription</keyword>
<feature type="DNA-binding region" description="Fork-head" evidence="12">
    <location>
        <begin position="487"/>
        <end position="580"/>
    </location>
</feature>
<evidence type="ECO:0000259" key="14">
    <source>
        <dbReference type="PROSITE" id="PS50039"/>
    </source>
</evidence>
<feature type="region of interest" description="Disordered" evidence="13">
    <location>
        <begin position="1"/>
        <end position="28"/>
    </location>
</feature>
<feature type="region of interest" description="Disordered" evidence="13">
    <location>
        <begin position="459"/>
        <end position="488"/>
    </location>
</feature>
<keyword evidence="8 12" id="KW-0238">DNA-binding</keyword>
<dbReference type="Proteomes" id="UP000829354">
    <property type="component" value="Chromosome I"/>
</dbReference>
<dbReference type="InterPro" id="IPR001766">
    <property type="entry name" value="Fork_head_dom"/>
</dbReference>
<dbReference type="GO" id="GO:0003700">
    <property type="term" value="F:DNA-binding transcription factor activity"/>
    <property type="evidence" value="ECO:0007669"/>
    <property type="project" value="InterPro"/>
</dbReference>
<evidence type="ECO:0000256" key="3">
    <source>
        <dbReference type="ARBA" id="ARBA00022473"/>
    </source>
</evidence>
<dbReference type="Gene3D" id="1.10.10.10">
    <property type="entry name" value="Winged helix-like DNA-binding domain superfamily/Winged helix DNA-binding domain"/>
    <property type="match status" value="2"/>
</dbReference>
<dbReference type="PROSITE" id="PS50039">
    <property type="entry name" value="FORK_HEAD_3"/>
    <property type="match status" value="2"/>
</dbReference>
<evidence type="ECO:0000256" key="10">
    <source>
        <dbReference type="ARBA" id="ARBA00023242"/>
    </source>
</evidence>
<dbReference type="InterPro" id="IPR036388">
    <property type="entry name" value="WH-like_DNA-bd_sf"/>
</dbReference>
<dbReference type="PROSITE" id="PS00658">
    <property type="entry name" value="FORK_HEAD_2"/>
    <property type="match status" value="1"/>
</dbReference>
<keyword evidence="5" id="KW-0597">Phosphoprotein</keyword>
<dbReference type="PANTHER" id="PTHR45767">
    <property type="entry name" value="FORKHEAD BOX PROTEIN O"/>
    <property type="match status" value="1"/>
</dbReference>
<keyword evidence="4" id="KW-0963">Cytoplasm</keyword>
<evidence type="ECO:0000256" key="1">
    <source>
        <dbReference type="ARBA" id="ARBA00004123"/>
    </source>
</evidence>
<feature type="DNA-binding region" description="Fork-head" evidence="12">
    <location>
        <begin position="215"/>
        <end position="267"/>
    </location>
</feature>
<dbReference type="CDD" id="cd20032">
    <property type="entry name" value="FH_FOXO"/>
    <property type="match status" value="1"/>
</dbReference>
<dbReference type="GO" id="GO:0043565">
    <property type="term" value="F:sequence-specific DNA binding"/>
    <property type="evidence" value="ECO:0007669"/>
    <property type="project" value="InterPro"/>
</dbReference>
<feature type="compositionally biased region" description="Low complexity" evidence="13">
    <location>
        <begin position="1"/>
        <end position="22"/>
    </location>
</feature>
<feature type="compositionally biased region" description="Low complexity" evidence="13">
    <location>
        <begin position="406"/>
        <end position="416"/>
    </location>
</feature>
<dbReference type="InterPro" id="IPR030456">
    <property type="entry name" value="TF_fork_head_CS_2"/>
</dbReference>
<protein>
    <recommendedName>
        <fullName evidence="11">Forkhead box protein O</fullName>
    </recommendedName>
</protein>
<dbReference type="SMART" id="SM00339">
    <property type="entry name" value="FH"/>
    <property type="match status" value="2"/>
</dbReference>
<feature type="compositionally biased region" description="Polar residues" evidence="13">
    <location>
        <begin position="616"/>
        <end position="625"/>
    </location>
</feature>
<evidence type="ECO:0000313" key="16">
    <source>
        <dbReference type="Proteomes" id="UP000829354"/>
    </source>
</evidence>
<sequence>MALMPSLSSPPLSPSFTSSISSEQAYSQQLPPTHLPFQFHPLLQQHQQLHQLQPLSATFTPESSGSSNSSLSEIPEDVMMEMLGDHGAAEASTSTSSVSRFGADAFMPTPDDVVMNDDLEPIPRDRCNTWPLQRPQFDSSLISKPTIEKIPEEDPDLFGSNEQCGRLGGTSTNGSIAMLNNSNGDALFGGDCRMPDSPEDGSSNSKKATTRRNAWGNMSYAELISTAINASPEKRLTLAQVYEWMVQNVPYFRDKGDSNSSAGWKKSRITVLLLIISVSLEFIVPARSRRLDLYFKSFSSRSRLIILHRPTCEASRLPRMNDSLDDDFPPEPRGRCYTWPMQQFVFQDPSTLPQHHPHNPYHPMHPHQLPHMHHTLPQPLLNLNMTTLTSSGSSVASSIGGGAQGSPGAAATAQPGCSSSNVIAAATASSQPQTVGQMLAASVPCSSGMTLGMSLNLSQGGGPMPAKKKRCRKKPTDQLAQKKPNPWGEESYSDIIAKALESAPDGRLKLNEIYQWFSDNILYFRERSSQEEAAGWKNSIRHNLSLHSRFMRIQNEGAGKSSWWVINPEAKPGRNPRRTRERSNTIEATTKAALDKSRRGAKKRIEKRALMGSVHSGLNGNSTAGSITSIQHDMYDDDSMQSPFDSMTAFRSRTQSTMSVPGNTSRVSPTNCELYDDLEFPSWVGDTPAVPNIPNDLVDRTDQMRIDNGPLAGLQIKQEPKPIKTEPIAPPSYHELNSVRGPCVQNPLLRNPIVPSTNFKPMPLPGAFGGYQNGANPWLTTSVPSPLPGIQSCGIVAAQNTLASSSALPIDLENLTLPDQPLMDMDVDALIRHELSQAGGQKSKATNEKSFRNFICAPHPAHSKSTNQSVKSFNTQ</sequence>
<proteinExistence type="predicted"/>
<keyword evidence="10 12" id="KW-0539">Nucleus</keyword>
<evidence type="ECO:0000256" key="7">
    <source>
        <dbReference type="ARBA" id="ARBA00023015"/>
    </source>
</evidence>
<dbReference type="GO" id="GO:0005737">
    <property type="term" value="C:cytoplasm"/>
    <property type="evidence" value="ECO:0007669"/>
    <property type="project" value="UniProtKB-SubCell"/>
</dbReference>
<evidence type="ECO:0000256" key="11">
    <source>
        <dbReference type="ARBA" id="ARBA00039893"/>
    </source>
</evidence>
<reference evidence="15 16" key="1">
    <citation type="submission" date="2022-04" db="EMBL/GenBank/DDBJ databases">
        <title>Chromosome-level reference genomes for two strains of Caenorhabditis briggsae: an improved platform for comparative genomics.</title>
        <authorList>
            <person name="Stevens L."/>
            <person name="Andersen E."/>
        </authorList>
    </citation>
    <scope>NUCLEOTIDE SEQUENCE [LARGE SCALE GENOMIC DNA]</scope>
    <source>
        <strain evidence="15">VX34</strain>
        <tissue evidence="15">Whole-organism</tissue>
    </source>
</reference>
<keyword evidence="6" id="KW-0341">Growth regulation</keyword>
<feature type="domain" description="Fork-head" evidence="14">
    <location>
        <begin position="487"/>
        <end position="580"/>
    </location>
</feature>
<name>A0AAE9E4C5_CAEBR</name>
<evidence type="ECO:0000313" key="15">
    <source>
        <dbReference type="EMBL" id="UMM14040.1"/>
    </source>
</evidence>
<feature type="region of interest" description="Disordered" evidence="13">
    <location>
        <begin position="567"/>
        <end position="625"/>
    </location>
</feature>
<dbReference type="Pfam" id="PF00250">
    <property type="entry name" value="Forkhead"/>
    <property type="match status" value="2"/>
</dbReference>
<feature type="domain" description="Fork-head" evidence="14">
    <location>
        <begin position="215"/>
        <end position="267"/>
    </location>
</feature>
<feature type="region of interest" description="Disordered" evidence="13">
    <location>
        <begin position="349"/>
        <end position="375"/>
    </location>
</feature>